<dbReference type="InterPro" id="IPR039424">
    <property type="entry name" value="SBP_5"/>
</dbReference>
<dbReference type="GO" id="GO:0015833">
    <property type="term" value="P:peptide transport"/>
    <property type="evidence" value="ECO:0007669"/>
    <property type="project" value="TreeGrafter"/>
</dbReference>
<protein>
    <recommendedName>
        <fullName evidence="2">Solute-binding protein family 5 domain-containing protein</fullName>
    </recommendedName>
</protein>
<dbReference type="CDD" id="cd08512">
    <property type="entry name" value="PBP2_NikA_DppA_OppA_like_7"/>
    <property type="match status" value="1"/>
</dbReference>
<evidence type="ECO:0000259" key="2">
    <source>
        <dbReference type="Pfam" id="PF00496"/>
    </source>
</evidence>
<sequence>MNQKTGISRIAVVGIIILVIVIAVAAIVTLSHAPSQMSSTVTTSSSISSQLTSSTTTSAVNQTLIVDYTSSPGSLDPATDVEIAGYGIIGNIMQSLVYYNNSNSNQIVPVLASNYTISSDGKTITFFLRHGITFSNGDPFNAYCVWFSYYRAAVMGQAGSFFYSVGLNLSGVTADELNELNSSTNTPPASLLPVLTNESNAITVPSPYVVVFHFERPFPDIFGWMTIAKIVDPRAIELHGGVQKGQPNSWANLNPIGTGPFILQTWVQGSYAVLVRNPNYWGGPGGGVFPTPKLSKVVIYFIPSETTREENILSGAADVAVIDTPRIAAINGTPGVVLPNFGVSNTYAWMPLDVQQYPLNITLVREAIVHAINWNQINQQVYHGLLYPSAGVVPYGLIGYNASMKPYSYNPVLAENLLAQAGFPNGTNFPTLLFVYATDYPETYLVAQIVQADLAQVGIHVELKGLTFAQQIALDYSTPASSSSHPSLQWVSITGPPIPSGYADPLFMTGNYGNLGGYSNPTVDALLLQAESTYNNTLREELYWKASNIVYNSYAYYFLGNIKDFFPAQFFVFRSNVHGYYYQSAFSQLDFSTIYLT</sequence>
<comment type="caution">
    <text evidence="3">The sequence shown here is derived from an EMBL/GenBank/DDBJ whole genome shotgun (WGS) entry which is preliminary data.</text>
</comment>
<dbReference type="SUPFAM" id="SSF53850">
    <property type="entry name" value="Periplasmic binding protein-like II"/>
    <property type="match status" value="1"/>
</dbReference>
<dbReference type="PIRSF" id="PIRSF002741">
    <property type="entry name" value="MppA"/>
    <property type="match status" value="1"/>
</dbReference>
<dbReference type="AlphaFoldDB" id="A0A2R6CBG4"/>
<dbReference type="Pfam" id="PF00496">
    <property type="entry name" value="SBP_bac_5"/>
    <property type="match status" value="1"/>
</dbReference>
<gene>
    <name evidence="3" type="ORF">B9Q04_06600</name>
</gene>
<reference evidence="3 4" key="1">
    <citation type="submission" date="2017-04" db="EMBL/GenBank/DDBJ databases">
        <title>Novel microbial lineages endemic to geothermal iron-oxide mats fill important gaps in the evolutionary history of Archaea.</title>
        <authorList>
            <person name="Jay Z.J."/>
            <person name="Beam J.P."/>
            <person name="Dlakic M."/>
            <person name="Rusch D.B."/>
            <person name="Kozubal M.A."/>
            <person name="Inskeep W.P."/>
        </authorList>
    </citation>
    <scope>NUCLEOTIDE SEQUENCE [LARGE SCALE GENOMIC DNA]</scope>
    <source>
        <strain evidence="3">BE_D</strain>
    </source>
</reference>
<name>A0A2R6CBG4_9ARCH</name>
<dbReference type="GO" id="GO:0042597">
    <property type="term" value="C:periplasmic space"/>
    <property type="evidence" value="ECO:0007669"/>
    <property type="project" value="UniProtKB-ARBA"/>
</dbReference>
<feature type="domain" description="Solute-binding protein family 5" evidence="2">
    <location>
        <begin position="106"/>
        <end position="509"/>
    </location>
</feature>
<keyword evidence="1" id="KW-1133">Transmembrane helix</keyword>
<evidence type="ECO:0000313" key="4">
    <source>
        <dbReference type="Proteomes" id="UP000242015"/>
    </source>
</evidence>
<keyword evidence="1" id="KW-0472">Membrane</keyword>
<dbReference type="GO" id="GO:1904680">
    <property type="term" value="F:peptide transmembrane transporter activity"/>
    <property type="evidence" value="ECO:0007669"/>
    <property type="project" value="TreeGrafter"/>
</dbReference>
<proteinExistence type="predicted"/>
<organism evidence="3 4">
    <name type="scientific">Candidatus Marsarchaeota G2 archaeon BE_D</name>
    <dbReference type="NCBI Taxonomy" id="1978158"/>
    <lineage>
        <taxon>Archaea</taxon>
        <taxon>Candidatus Marsarchaeota</taxon>
        <taxon>Candidatus Marsarchaeota group 2</taxon>
    </lineage>
</organism>
<dbReference type="Gene3D" id="3.10.105.10">
    <property type="entry name" value="Dipeptide-binding Protein, Domain 3"/>
    <property type="match status" value="1"/>
</dbReference>
<dbReference type="InterPro" id="IPR030678">
    <property type="entry name" value="Peptide/Ni-bd"/>
</dbReference>
<dbReference type="GO" id="GO:0043190">
    <property type="term" value="C:ATP-binding cassette (ABC) transporter complex"/>
    <property type="evidence" value="ECO:0007669"/>
    <property type="project" value="InterPro"/>
</dbReference>
<dbReference type="EMBL" id="NEXF01000116">
    <property type="protein sequence ID" value="PSO08244.1"/>
    <property type="molecule type" value="Genomic_DNA"/>
</dbReference>
<dbReference type="InterPro" id="IPR000914">
    <property type="entry name" value="SBP_5_dom"/>
</dbReference>
<dbReference type="Gene3D" id="3.40.190.10">
    <property type="entry name" value="Periplasmic binding protein-like II"/>
    <property type="match status" value="1"/>
</dbReference>
<evidence type="ECO:0000256" key="1">
    <source>
        <dbReference type="SAM" id="Phobius"/>
    </source>
</evidence>
<accession>A0A2R6CBG4</accession>
<dbReference type="PANTHER" id="PTHR30290">
    <property type="entry name" value="PERIPLASMIC BINDING COMPONENT OF ABC TRANSPORTER"/>
    <property type="match status" value="1"/>
</dbReference>
<feature type="transmembrane region" description="Helical" evidence="1">
    <location>
        <begin position="12"/>
        <end position="33"/>
    </location>
</feature>
<keyword evidence="1" id="KW-0812">Transmembrane</keyword>
<evidence type="ECO:0000313" key="3">
    <source>
        <dbReference type="EMBL" id="PSO08244.1"/>
    </source>
</evidence>
<dbReference type="Proteomes" id="UP000242015">
    <property type="component" value="Unassembled WGS sequence"/>
</dbReference>